<dbReference type="Pfam" id="PF02080">
    <property type="entry name" value="TrkA_C"/>
    <property type="match status" value="2"/>
</dbReference>
<dbReference type="InterPro" id="IPR050721">
    <property type="entry name" value="Trk_Ktr_HKT_K-transport"/>
</dbReference>
<feature type="domain" description="RCK N-terminal" evidence="7">
    <location>
        <begin position="228"/>
        <end position="349"/>
    </location>
</feature>
<dbReference type="Proteomes" id="UP000478417">
    <property type="component" value="Unassembled WGS sequence"/>
</dbReference>
<evidence type="ECO:0000313" key="10">
    <source>
        <dbReference type="Proteomes" id="UP000478417"/>
    </source>
</evidence>
<keyword evidence="10" id="KW-1185">Reference proteome</keyword>
<dbReference type="InterPro" id="IPR036291">
    <property type="entry name" value="NAD(P)-bd_dom_sf"/>
</dbReference>
<keyword evidence="5" id="KW-0520">NAD</keyword>
<dbReference type="PANTHER" id="PTHR43833">
    <property type="entry name" value="POTASSIUM CHANNEL PROTEIN 2-RELATED-RELATED"/>
    <property type="match status" value="1"/>
</dbReference>
<keyword evidence="6" id="KW-0406">Ion transport</keyword>
<dbReference type="Pfam" id="PF02254">
    <property type="entry name" value="TrkA_N"/>
    <property type="match status" value="2"/>
</dbReference>
<name>A0A6B2M400_9BACT</name>
<evidence type="ECO:0000256" key="3">
    <source>
        <dbReference type="ARBA" id="ARBA00022538"/>
    </source>
</evidence>
<reference evidence="9 10" key="1">
    <citation type="submission" date="2020-02" db="EMBL/GenBank/DDBJ databases">
        <title>Albibacoteraceae fam. nov., the first described family within the subdivision 4 Verrucomicrobia.</title>
        <authorList>
            <person name="Xi F."/>
        </authorList>
    </citation>
    <scope>NUCLEOTIDE SEQUENCE [LARGE SCALE GENOMIC DNA]</scope>
    <source>
        <strain evidence="9 10">CK1056</strain>
    </source>
</reference>
<dbReference type="InterPro" id="IPR006037">
    <property type="entry name" value="RCK_C"/>
</dbReference>
<dbReference type="PANTHER" id="PTHR43833:SF5">
    <property type="entry name" value="TRK SYSTEM POTASSIUM UPTAKE PROTEIN TRKA"/>
    <property type="match status" value="1"/>
</dbReference>
<dbReference type="InterPro" id="IPR036721">
    <property type="entry name" value="RCK_C_sf"/>
</dbReference>
<accession>A0A6B2M400</accession>
<dbReference type="SUPFAM" id="SSF116726">
    <property type="entry name" value="TrkA C-terminal domain-like"/>
    <property type="match status" value="2"/>
</dbReference>
<gene>
    <name evidence="9" type="primary">trkA</name>
    <name evidence="9" type="ORF">G0Q06_08840</name>
</gene>
<evidence type="ECO:0000259" key="8">
    <source>
        <dbReference type="PROSITE" id="PS51202"/>
    </source>
</evidence>
<dbReference type="Gene3D" id="3.40.50.720">
    <property type="entry name" value="NAD(P)-binding Rossmann-like Domain"/>
    <property type="match status" value="2"/>
</dbReference>
<sequence>MKVVIIGVGEVGGHLSHVLSNAGHDVTVIEQDSDIASHIEEVHNVRVIHGSGSSAETLKRAIAGGCDHFIAMTSRDETNLIACSLARVLGAKTVISRIHDQTFTDISHVNYPLHFGIDMMLNPEGLCAAELAKSIRNPARIAVENFARGQIEAQRIEVDKRSKFLGQPLREIKLHPEVKFGYYQRDEEQDIPSADTVLQAGDQVTVFGPPNELYKLRTKLDPSTTGKEVRVVIFGGSETAVALVRLLSNPRFKVRVIEQDEEKCRRLAERFPQVTFINGDGTSLRLLEEEQIGNTDFFVASTSDDERNVMTSVQAAKLGAKHVQTVINKSDYEEMLLNLKSALEIETIVSPRIVTANEVLRYLSEEPFFELFNFPDQKARILEIQVTSNSKCAGKALKEIPWPKHAVLVALLHKFQVKVPGAEDRILAGDRVVVITREENIKDLLQLLHDS</sequence>
<dbReference type="InterPro" id="IPR003148">
    <property type="entry name" value="RCK_N"/>
</dbReference>
<keyword evidence="3" id="KW-0633">Potassium transport</keyword>
<feature type="domain" description="RCK C-terminal" evidence="8">
    <location>
        <begin position="141"/>
        <end position="222"/>
    </location>
</feature>
<evidence type="ECO:0000256" key="5">
    <source>
        <dbReference type="ARBA" id="ARBA00023027"/>
    </source>
</evidence>
<evidence type="ECO:0000256" key="6">
    <source>
        <dbReference type="ARBA" id="ARBA00023065"/>
    </source>
</evidence>
<dbReference type="PRINTS" id="PR00335">
    <property type="entry name" value="KUPTAKETRKA"/>
</dbReference>
<dbReference type="EMBL" id="JAAGNX010000002">
    <property type="protein sequence ID" value="NDV62555.1"/>
    <property type="molecule type" value="Genomic_DNA"/>
</dbReference>
<organism evidence="9 10">
    <name type="scientific">Oceanipulchritudo coccoides</name>
    <dbReference type="NCBI Taxonomy" id="2706888"/>
    <lineage>
        <taxon>Bacteria</taxon>
        <taxon>Pseudomonadati</taxon>
        <taxon>Verrucomicrobiota</taxon>
        <taxon>Opitutia</taxon>
        <taxon>Puniceicoccales</taxon>
        <taxon>Oceanipulchritudinaceae</taxon>
        <taxon>Oceanipulchritudo</taxon>
    </lineage>
</organism>
<evidence type="ECO:0000259" key="7">
    <source>
        <dbReference type="PROSITE" id="PS51201"/>
    </source>
</evidence>
<dbReference type="NCBIfam" id="NF007039">
    <property type="entry name" value="PRK09496.3-2"/>
    <property type="match status" value="1"/>
</dbReference>
<keyword evidence="2" id="KW-0813">Transport</keyword>
<evidence type="ECO:0000256" key="1">
    <source>
        <dbReference type="ARBA" id="ARBA00017378"/>
    </source>
</evidence>
<dbReference type="AlphaFoldDB" id="A0A6B2M400"/>
<evidence type="ECO:0000256" key="2">
    <source>
        <dbReference type="ARBA" id="ARBA00022448"/>
    </source>
</evidence>
<dbReference type="PROSITE" id="PS51202">
    <property type="entry name" value="RCK_C"/>
    <property type="match status" value="2"/>
</dbReference>
<dbReference type="GO" id="GO:0015079">
    <property type="term" value="F:potassium ion transmembrane transporter activity"/>
    <property type="evidence" value="ECO:0007669"/>
    <property type="project" value="InterPro"/>
</dbReference>
<keyword evidence="4" id="KW-0630">Potassium</keyword>
<protein>
    <recommendedName>
        <fullName evidence="1">Trk system potassium uptake protein TrkA</fullName>
    </recommendedName>
</protein>
<evidence type="ECO:0000313" key="9">
    <source>
        <dbReference type="EMBL" id="NDV62555.1"/>
    </source>
</evidence>
<evidence type="ECO:0000256" key="4">
    <source>
        <dbReference type="ARBA" id="ARBA00022958"/>
    </source>
</evidence>
<dbReference type="PROSITE" id="PS51201">
    <property type="entry name" value="RCK_N"/>
    <property type="match status" value="2"/>
</dbReference>
<dbReference type="GO" id="GO:0005886">
    <property type="term" value="C:plasma membrane"/>
    <property type="evidence" value="ECO:0007669"/>
    <property type="project" value="InterPro"/>
</dbReference>
<dbReference type="InterPro" id="IPR006036">
    <property type="entry name" value="K_uptake_TrkA"/>
</dbReference>
<feature type="domain" description="RCK C-terminal" evidence="8">
    <location>
        <begin position="369"/>
        <end position="450"/>
    </location>
</feature>
<dbReference type="RefSeq" id="WP_163964596.1">
    <property type="nucleotide sequence ID" value="NZ_JAAGNX010000002.1"/>
</dbReference>
<dbReference type="Gene3D" id="3.30.70.1450">
    <property type="entry name" value="Regulator of K+ conductance, C-terminal domain"/>
    <property type="match status" value="2"/>
</dbReference>
<comment type="caution">
    <text evidence="9">The sequence shown here is derived from an EMBL/GenBank/DDBJ whole genome shotgun (WGS) entry which is preliminary data.</text>
</comment>
<dbReference type="SUPFAM" id="SSF51735">
    <property type="entry name" value="NAD(P)-binding Rossmann-fold domains"/>
    <property type="match status" value="2"/>
</dbReference>
<feature type="domain" description="RCK N-terminal" evidence="7">
    <location>
        <begin position="1"/>
        <end position="121"/>
    </location>
</feature>
<proteinExistence type="predicted"/>